<dbReference type="AlphaFoldDB" id="L9JYY2"/>
<evidence type="ECO:0000256" key="1">
    <source>
        <dbReference type="ARBA" id="ARBA00022499"/>
    </source>
</evidence>
<dbReference type="Pfam" id="PF12012">
    <property type="entry name" value="DUF3504"/>
    <property type="match status" value="1"/>
</dbReference>
<dbReference type="PANTHER" id="PTHR46963:SF1">
    <property type="entry name" value="SIMILAR TO RIKEN CDNA E130308A19"/>
    <property type="match status" value="1"/>
</dbReference>
<evidence type="ECO:0000256" key="3">
    <source>
        <dbReference type="ARBA" id="ARBA00022843"/>
    </source>
</evidence>
<organism evidence="5 6">
    <name type="scientific">Tupaia chinensis</name>
    <name type="common">Chinese tree shrew</name>
    <name type="synonym">Tupaia belangeri chinensis</name>
    <dbReference type="NCBI Taxonomy" id="246437"/>
    <lineage>
        <taxon>Eukaryota</taxon>
        <taxon>Metazoa</taxon>
        <taxon>Chordata</taxon>
        <taxon>Craniata</taxon>
        <taxon>Vertebrata</taxon>
        <taxon>Euteleostomi</taxon>
        <taxon>Mammalia</taxon>
        <taxon>Eutheria</taxon>
        <taxon>Euarchontoglires</taxon>
        <taxon>Scandentia</taxon>
        <taxon>Tupaiidae</taxon>
        <taxon>Tupaia</taxon>
    </lineage>
</organism>
<reference evidence="6" key="2">
    <citation type="journal article" date="2013" name="Nat. Commun.">
        <title>Genome of the Chinese tree shrew.</title>
        <authorList>
            <person name="Fan Y."/>
            <person name="Huang Z.Y."/>
            <person name="Cao C.C."/>
            <person name="Chen C.S."/>
            <person name="Chen Y.X."/>
            <person name="Fan D.D."/>
            <person name="He J."/>
            <person name="Hou H.L."/>
            <person name="Hu L."/>
            <person name="Hu X.T."/>
            <person name="Jiang X.T."/>
            <person name="Lai R."/>
            <person name="Lang Y.S."/>
            <person name="Liang B."/>
            <person name="Liao S.G."/>
            <person name="Mu D."/>
            <person name="Ma Y.Y."/>
            <person name="Niu Y.Y."/>
            <person name="Sun X.Q."/>
            <person name="Xia J.Q."/>
            <person name="Xiao J."/>
            <person name="Xiong Z.Q."/>
            <person name="Xu L."/>
            <person name="Yang L."/>
            <person name="Zhang Y."/>
            <person name="Zhao W."/>
            <person name="Zhao X.D."/>
            <person name="Zheng Y.T."/>
            <person name="Zhou J.M."/>
            <person name="Zhu Y.B."/>
            <person name="Zhang G.J."/>
            <person name="Wang J."/>
            <person name="Yao Y.G."/>
        </authorList>
    </citation>
    <scope>NUCLEOTIDE SEQUENCE [LARGE SCALE GENOMIC DNA]</scope>
</reference>
<accession>L9JYY2</accession>
<proteinExistence type="predicted"/>
<reference evidence="6" key="1">
    <citation type="submission" date="2012-07" db="EMBL/GenBank/DDBJ databases">
        <title>Genome of the Chinese tree shrew, a rising model animal genetically related to primates.</title>
        <authorList>
            <person name="Zhang G."/>
            <person name="Fan Y."/>
            <person name="Yao Y."/>
            <person name="Huang Z."/>
        </authorList>
    </citation>
    <scope>NUCLEOTIDE SEQUENCE [LARGE SCALE GENOMIC DNA]</scope>
</reference>
<keyword evidence="3" id="KW-0832">Ubl conjugation</keyword>
<dbReference type="PANTHER" id="PTHR46963">
    <property type="entry name" value="SIMILAR TO RIKEN CDNA E130308A19"/>
    <property type="match status" value="1"/>
</dbReference>
<dbReference type="InterPro" id="IPR042838">
    <property type="entry name" value="KIAA1958"/>
</dbReference>
<evidence type="ECO:0000313" key="6">
    <source>
        <dbReference type="Proteomes" id="UP000011518"/>
    </source>
</evidence>
<evidence type="ECO:0000259" key="4">
    <source>
        <dbReference type="Pfam" id="PF12012"/>
    </source>
</evidence>
<keyword evidence="2" id="KW-0597">Phosphoprotein</keyword>
<dbReference type="Proteomes" id="UP000011518">
    <property type="component" value="Unassembled WGS sequence"/>
</dbReference>
<feature type="domain" description="ZMYM2-like/QRICH1 C-terminal" evidence="4">
    <location>
        <begin position="38"/>
        <end position="102"/>
    </location>
</feature>
<protein>
    <recommendedName>
        <fullName evidence="4">ZMYM2-like/QRICH1 C-terminal domain-containing protein</fullName>
    </recommendedName>
</protein>
<dbReference type="InParanoid" id="L9JYY2"/>
<keyword evidence="1" id="KW-1017">Isopeptide bond</keyword>
<evidence type="ECO:0000256" key="2">
    <source>
        <dbReference type="ARBA" id="ARBA00022553"/>
    </source>
</evidence>
<keyword evidence="6" id="KW-1185">Reference proteome</keyword>
<gene>
    <name evidence="5" type="ORF">TREES_T100017214</name>
</gene>
<evidence type="ECO:0000313" key="5">
    <source>
        <dbReference type="EMBL" id="ELW55805.1"/>
    </source>
</evidence>
<sequence length="119" mass="12848">MAGPEVRLPPTQVAELCAALGRGVVAGARAAERSTVSTPGATQQCPCCCLYKYMYVHRPSAQMEAMSSSYLTAGKEATDVGSVWYEEQQRGLLSLQEIVPNLAKKDQPVKLNFTLVLLT</sequence>
<dbReference type="EMBL" id="KB320925">
    <property type="protein sequence ID" value="ELW55805.1"/>
    <property type="molecule type" value="Genomic_DNA"/>
</dbReference>
<dbReference type="STRING" id="246437.L9JYY2"/>
<dbReference type="InterPro" id="IPR021893">
    <property type="entry name" value="ZMYM2-like_C"/>
</dbReference>
<name>L9JYY2_TUPCH</name>